<proteinExistence type="predicted"/>
<sequence>MKKLIFALSLLLLTNCKKSDDSINNCNFLTDFGVNRTISLNLPQYSQLQFSTNSVYIANEGNAGIYVTNVGGNYRAYDAADPNHAPNTCSFLNINGTIVTCGCQDENQYNLLTGTAVGAQLQCALQEYRVTVNGSELTITN</sequence>
<organism evidence="1 2">
    <name type="scientific">Psychroserpens ponticola</name>
    <dbReference type="NCBI Taxonomy" id="2932268"/>
    <lineage>
        <taxon>Bacteria</taxon>
        <taxon>Pseudomonadati</taxon>
        <taxon>Bacteroidota</taxon>
        <taxon>Flavobacteriia</taxon>
        <taxon>Flavobacteriales</taxon>
        <taxon>Flavobacteriaceae</taxon>
        <taxon>Psychroserpens</taxon>
    </lineage>
</organism>
<name>A0ABY7RWD0_9FLAO</name>
<evidence type="ECO:0008006" key="3">
    <source>
        <dbReference type="Google" id="ProtNLM"/>
    </source>
</evidence>
<dbReference type="EMBL" id="CP116221">
    <property type="protein sequence ID" value="WCO01419.1"/>
    <property type="molecule type" value="Genomic_DNA"/>
</dbReference>
<evidence type="ECO:0000313" key="2">
    <source>
        <dbReference type="Proteomes" id="UP001202717"/>
    </source>
</evidence>
<dbReference type="RefSeq" id="WP_249993311.1">
    <property type="nucleotide sequence ID" value="NZ_CP116221.1"/>
</dbReference>
<dbReference type="Proteomes" id="UP001202717">
    <property type="component" value="Chromosome"/>
</dbReference>
<accession>A0ABY7RWD0</accession>
<protein>
    <recommendedName>
        <fullName evidence="3">Rieske domain-containing protein</fullName>
    </recommendedName>
</protein>
<dbReference type="InterPro" id="IPR036922">
    <property type="entry name" value="Rieske_2Fe-2S_sf"/>
</dbReference>
<keyword evidence="2" id="KW-1185">Reference proteome</keyword>
<dbReference type="Gene3D" id="2.102.10.10">
    <property type="entry name" value="Rieske [2Fe-2S] iron-sulphur domain"/>
    <property type="match status" value="1"/>
</dbReference>
<gene>
    <name evidence="1" type="ORF">MUN68_015310</name>
</gene>
<reference evidence="1 2" key="1">
    <citation type="submission" date="2023-01" db="EMBL/GenBank/DDBJ databases">
        <title>Psychroserpens ponticola sp. nov., isolated from seawater.</title>
        <authorList>
            <person name="Kristyanto S."/>
            <person name="Jung J."/>
            <person name="Kim J.M."/>
            <person name="Jeon C.O."/>
        </authorList>
    </citation>
    <scope>NUCLEOTIDE SEQUENCE [LARGE SCALE GENOMIC DNA]</scope>
    <source>
        <strain evidence="1 2">MSW6</strain>
    </source>
</reference>
<evidence type="ECO:0000313" key="1">
    <source>
        <dbReference type="EMBL" id="WCO01419.1"/>
    </source>
</evidence>